<organism evidence="2 3">
    <name type="scientific">Streptomyces clavuligerus</name>
    <dbReference type="NCBI Taxonomy" id="1901"/>
    <lineage>
        <taxon>Bacteria</taxon>
        <taxon>Bacillati</taxon>
        <taxon>Actinomycetota</taxon>
        <taxon>Actinomycetes</taxon>
        <taxon>Kitasatosporales</taxon>
        <taxon>Streptomycetaceae</taxon>
        <taxon>Streptomyces</taxon>
    </lineage>
</organism>
<evidence type="ECO:0000313" key="2">
    <source>
        <dbReference type="EMBL" id="EFG04499.2"/>
    </source>
</evidence>
<dbReference type="EMBL" id="CM000914">
    <property type="protein sequence ID" value="EFG04499.2"/>
    <property type="molecule type" value="Genomic_DNA"/>
</dbReference>
<keyword evidence="2" id="KW-0614">Plasmid</keyword>
<name>D5SKQ6_STRCL</name>
<gene>
    <name evidence="2" type="ORF">SCLAV_p1012</name>
</gene>
<dbReference type="SUPFAM" id="SSF50969">
    <property type="entry name" value="YVTN repeat-like/Quinoprotein amine dehydrogenase"/>
    <property type="match status" value="1"/>
</dbReference>
<accession>D5SKQ6</accession>
<keyword evidence="1" id="KW-0732">Signal</keyword>
<proteinExistence type="predicted"/>
<evidence type="ECO:0000256" key="1">
    <source>
        <dbReference type="SAM" id="SignalP"/>
    </source>
</evidence>
<dbReference type="Proteomes" id="UP000002357">
    <property type="component" value="Plasmid pSCL4"/>
</dbReference>
<protein>
    <submittedName>
        <fullName evidence="2">Secreted protein</fullName>
    </submittedName>
</protein>
<dbReference type="NCBIfam" id="NF038015">
    <property type="entry name" value="AztD"/>
    <property type="match status" value="1"/>
</dbReference>
<dbReference type="Gene3D" id="2.130.10.10">
    <property type="entry name" value="YVTN repeat-like/Quinoprotein amine dehydrogenase"/>
    <property type="match status" value="2"/>
</dbReference>
<geneLocation type="plasmid" evidence="2 3">
    <name>pSCL4</name>
</geneLocation>
<feature type="chain" id="PRO_5003076380" evidence="1">
    <location>
        <begin position="39"/>
        <end position="414"/>
    </location>
</feature>
<evidence type="ECO:0000313" key="3">
    <source>
        <dbReference type="Proteomes" id="UP000002357"/>
    </source>
</evidence>
<dbReference type="InterPro" id="IPR047697">
    <property type="entry name" value="AztD-like"/>
</dbReference>
<reference evidence="2 3" key="1">
    <citation type="journal article" date="2010" name="Genome Biol. Evol.">
        <title>The sequence of a 1.8-mb bacterial linear plasmid reveals a rich evolutionary reservoir of secondary metabolic pathways.</title>
        <authorList>
            <person name="Medema M.H."/>
            <person name="Trefzer A."/>
            <person name="Kovalchuk A."/>
            <person name="van den Berg M."/>
            <person name="Mueller U."/>
            <person name="Heijne W."/>
            <person name="Wu L."/>
            <person name="Alam M.T."/>
            <person name="Ronning C.M."/>
            <person name="Nierman W.C."/>
            <person name="Bovenberg R.A.L."/>
            <person name="Breitling R."/>
            <person name="Takano E."/>
        </authorList>
    </citation>
    <scope>NUCLEOTIDE SEQUENCE [LARGE SCALE GENOMIC DNA]</scope>
    <source>
        <strain evidence="2">ATCC 27064</strain>
        <plasmid evidence="2 3">pSCL4</plasmid>
    </source>
</reference>
<dbReference type="eggNOG" id="COG3391">
    <property type="taxonomic scope" value="Bacteria"/>
</dbReference>
<dbReference type="AlphaFoldDB" id="D5SKQ6"/>
<dbReference type="InterPro" id="IPR015943">
    <property type="entry name" value="WD40/YVTN_repeat-like_dom_sf"/>
</dbReference>
<feature type="signal peptide" evidence="1">
    <location>
        <begin position="1"/>
        <end position="38"/>
    </location>
</feature>
<dbReference type="InterPro" id="IPR011044">
    <property type="entry name" value="Quino_amine_DH_bsu"/>
</dbReference>
<keyword evidence="3" id="KW-1185">Reference proteome</keyword>
<sequence length="414" mass="43030">MSSPDHRGTHTVITSIRTSTAVGAALALTVSLALTACAGEDGSPSDDGAAGASAAARTAGAADVKDPLVATFDGGLYILDGKSLKRAATIGLPGFNRVNPAGDDSHVFVSTSTGFRLLDARRTAFTDIAYEGAKPGHVVRHAGRTVLFSDGTGEVNAFDPALLAGGEKPRGRTYTAAEPHHGVAVELSNGELLTTLGTEEKRTGAIVLDKANKERARSENCPGVHGEAAAQGEAVAVGCEDGVLIYKDGEFTKVDAPDTYGRIGNQAGSDKSPVLLGDYKTDPDAELERPTRISLIDTRTARLRLVDLGTSYSFRSLGRGPHGEALVLGTDGALRVIDPATGKVEKKIPVVDAWQEPLDWQQARPALFVRGHTAYVSEPGKRALHAVDLASGDRTASVTLPKATNELSGAVAGH</sequence>